<keyword evidence="2" id="KW-1185">Reference proteome</keyword>
<dbReference type="AlphaFoldDB" id="A0A9X3BFH0"/>
<comment type="caution">
    <text evidence="1">The sequence shown here is derived from an EMBL/GenBank/DDBJ whole genome shotgun (WGS) entry which is preliminary data.</text>
</comment>
<organism evidence="1 2">
    <name type="scientific">Paraflavisolibacter caeni</name>
    <dbReference type="NCBI Taxonomy" id="2982496"/>
    <lineage>
        <taxon>Bacteria</taxon>
        <taxon>Pseudomonadati</taxon>
        <taxon>Bacteroidota</taxon>
        <taxon>Chitinophagia</taxon>
        <taxon>Chitinophagales</taxon>
        <taxon>Chitinophagaceae</taxon>
        <taxon>Paraflavisolibacter</taxon>
    </lineage>
</organism>
<dbReference type="InterPro" id="IPR023296">
    <property type="entry name" value="Glyco_hydro_beta-prop_sf"/>
</dbReference>
<dbReference type="EMBL" id="JAOTIF010000003">
    <property type="protein sequence ID" value="MCU7548829.1"/>
    <property type="molecule type" value="Genomic_DNA"/>
</dbReference>
<dbReference type="CDD" id="cd08994">
    <property type="entry name" value="GH43_62_32_68_117_130-like"/>
    <property type="match status" value="1"/>
</dbReference>
<reference evidence="1" key="1">
    <citation type="submission" date="2022-09" db="EMBL/GenBank/DDBJ databases">
        <authorList>
            <person name="Yuan C."/>
            <person name="Ke Z."/>
        </authorList>
    </citation>
    <scope>NUCLEOTIDE SEQUENCE</scope>
    <source>
        <strain evidence="1">LB-8</strain>
    </source>
</reference>
<dbReference type="Gene3D" id="2.115.10.20">
    <property type="entry name" value="Glycosyl hydrolase domain, family 43"/>
    <property type="match status" value="1"/>
</dbReference>
<dbReference type="RefSeq" id="WP_279296274.1">
    <property type="nucleotide sequence ID" value="NZ_JAOTIF010000003.1"/>
</dbReference>
<accession>A0A9X3BFH0</accession>
<protein>
    <submittedName>
        <fullName evidence="1">Glycoside hydrolase family protein</fullName>
    </submittedName>
</protein>
<dbReference type="Proteomes" id="UP001155483">
    <property type="component" value="Unassembled WGS sequence"/>
</dbReference>
<dbReference type="GO" id="GO:0016787">
    <property type="term" value="F:hydrolase activity"/>
    <property type="evidence" value="ECO:0007669"/>
    <property type="project" value="UniProtKB-KW"/>
</dbReference>
<evidence type="ECO:0000313" key="1">
    <source>
        <dbReference type="EMBL" id="MCU7548829.1"/>
    </source>
</evidence>
<sequence length="392" mass="45363">MTRSVFLYFKFVFLQIVAFLLFLKLSAQDDLNLNARLGIVDSSGIFYTDGYYTWCSSVIKGEDGKYHMFYSRWPHGKRTADDDSMNYIFNGFRGWNKYSEIAYAVSDHLNGPYRYVKTILKGDGNPARWDRYTMHNPQIRKFGKFYYLYYISNSFDPGFQYKDSATNKDWHHWLKYNCTQSVGVIRASSIQDLVAGNYYKPTGPVMMVDRINTFEVTTNPTVTQGPDGKYYMMFKSRKPNVGNMTFWMAKADQPDQPFTLIGDVFTSAELACEDPCMWYDRKRKCFYAAVKYYSHSKKLVPQFGALALITSRDGLHWQAAHHSLVSLREIRMKDGRRIELAHLERPFVVTDQKGQPLALFAAASINEPSSGDVMHVTSEYNTFNVCFPIKKK</sequence>
<keyword evidence="1" id="KW-0378">Hydrolase</keyword>
<proteinExistence type="predicted"/>
<name>A0A9X3BFH0_9BACT</name>
<evidence type="ECO:0000313" key="2">
    <source>
        <dbReference type="Proteomes" id="UP001155483"/>
    </source>
</evidence>
<gene>
    <name evidence="1" type="ORF">OCK74_06850</name>
</gene>
<dbReference type="SUPFAM" id="SSF75005">
    <property type="entry name" value="Arabinanase/levansucrase/invertase"/>
    <property type="match status" value="2"/>
</dbReference>
<reference evidence="1" key="2">
    <citation type="submission" date="2023-04" db="EMBL/GenBank/DDBJ databases">
        <title>Paracnuella aquatica gen. nov., sp. nov., a member of the family Chitinophagaceae isolated from a hot spring.</title>
        <authorList>
            <person name="Wang C."/>
        </authorList>
    </citation>
    <scope>NUCLEOTIDE SEQUENCE</scope>
    <source>
        <strain evidence="1">LB-8</strain>
    </source>
</reference>